<accession>A0A091AYD5</accession>
<proteinExistence type="predicted"/>
<evidence type="ECO:0000313" key="3">
    <source>
        <dbReference type="Proteomes" id="UP000029385"/>
    </source>
</evidence>
<protein>
    <recommendedName>
        <fullName evidence="1">PilZ domain-containing protein</fullName>
    </recommendedName>
</protein>
<gene>
    <name evidence="2" type="ORF">N789_10355</name>
</gene>
<dbReference type="RefSeq" id="WP_022968532.1">
    <property type="nucleotide sequence ID" value="NZ_ATVD01000001.1"/>
</dbReference>
<dbReference type="Gene3D" id="2.40.10.220">
    <property type="entry name" value="predicted glycosyltransferase like domains"/>
    <property type="match status" value="1"/>
</dbReference>
<sequence>MAAAEKREHPRENVFLAIMISPNGSEHRVVVYDLSESGARLGLADDWEAHAGTALRLYFQLDPEHVVMLNGRVTRLAVDHMGVQFAPVQADAIRQLLAGIGLGD</sequence>
<dbReference type="InterPro" id="IPR009875">
    <property type="entry name" value="PilZ_domain"/>
</dbReference>
<dbReference type="Proteomes" id="UP000029385">
    <property type="component" value="Unassembled WGS sequence"/>
</dbReference>
<comment type="caution">
    <text evidence="2">The sequence shown here is derived from an EMBL/GenBank/DDBJ whole genome shotgun (WGS) entry which is preliminary data.</text>
</comment>
<name>A0A091AYD5_9GAMM</name>
<dbReference type="SUPFAM" id="SSF141371">
    <property type="entry name" value="PilZ domain-like"/>
    <property type="match status" value="1"/>
</dbReference>
<evidence type="ECO:0000259" key="1">
    <source>
        <dbReference type="Pfam" id="PF07238"/>
    </source>
</evidence>
<dbReference type="PATRIC" id="fig|1121015.4.peg.1559"/>
<keyword evidence="3" id="KW-1185">Reference proteome</keyword>
<reference evidence="2 3" key="1">
    <citation type="submission" date="2013-09" db="EMBL/GenBank/DDBJ databases">
        <title>Genome sequencing of Arenimonas oryziterrae.</title>
        <authorList>
            <person name="Chen F."/>
            <person name="Wang G."/>
        </authorList>
    </citation>
    <scope>NUCLEOTIDE SEQUENCE [LARGE SCALE GENOMIC DNA]</scope>
    <source>
        <strain evidence="2 3">YC6267</strain>
    </source>
</reference>
<evidence type="ECO:0000313" key="2">
    <source>
        <dbReference type="EMBL" id="KFN43669.1"/>
    </source>
</evidence>
<feature type="domain" description="PilZ" evidence="1">
    <location>
        <begin position="5"/>
        <end position="98"/>
    </location>
</feature>
<dbReference type="GO" id="GO:0035438">
    <property type="term" value="F:cyclic-di-GMP binding"/>
    <property type="evidence" value="ECO:0007669"/>
    <property type="project" value="InterPro"/>
</dbReference>
<dbReference type="STRING" id="1121015.GCA_000420545_00883"/>
<organism evidence="2 3">
    <name type="scientific">Arenimonas oryziterrae DSM 21050 = YC6267</name>
    <dbReference type="NCBI Taxonomy" id="1121015"/>
    <lineage>
        <taxon>Bacteria</taxon>
        <taxon>Pseudomonadati</taxon>
        <taxon>Pseudomonadota</taxon>
        <taxon>Gammaproteobacteria</taxon>
        <taxon>Lysobacterales</taxon>
        <taxon>Lysobacteraceae</taxon>
        <taxon>Arenimonas</taxon>
    </lineage>
</organism>
<dbReference type="EMBL" id="AVCI01000005">
    <property type="protein sequence ID" value="KFN43669.1"/>
    <property type="molecule type" value="Genomic_DNA"/>
</dbReference>
<dbReference type="Pfam" id="PF07238">
    <property type="entry name" value="PilZ"/>
    <property type="match status" value="1"/>
</dbReference>
<dbReference type="AlphaFoldDB" id="A0A091AYD5"/>